<reference evidence="2" key="1">
    <citation type="journal article" date="2019" name="Int. J. Syst. Evol. Microbiol.">
        <title>The Global Catalogue of Microorganisms (GCM) 10K type strain sequencing project: providing services to taxonomists for standard genome sequencing and annotation.</title>
        <authorList>
            <consortium name="The Broad Institute Genomics Platform"/>
            <consortium name="The Broad Institute Genome Sequencing Center for Infectious Disease"/>
            <person name="Wu L."/>
            <person name="Ma J."/>
        </authorList>
    </citation>
    <scope>NUCLEOTIDE SEQUENCE [LARGE SCALE GENOMIC DNA]</scope>
    <source>
        <strain evidence="2">JCM 11496</strain>
    </source>
</reference>
<gene>
    <name evidence="1" type="ORF">ACFSFX_07875</name>
</gene>
<dbReference type="Proteomes" id="UP001597307">
    <property type="component" value="Unassembled WGS sequence"/>
</dbReference>
<proteinExistence type="predicted"/>
<sequence>MPSFRAQLDITGLLPGHAPEAVMDSAAAALGAAHLVEAKQLDVVAGIPRITLRFLVEETDHETAARQAISAAVNMRHAVERVATVGILRVLRRRRNRWERL</sequence>
<organism evidence="1 2">
    <name type="scientific">Arthrobacter flavus</name>
    <dbReference type="NCBI Taxonomy" id="95172"/>
    <lineage>
        <taxon>Bacteria</taxon>
        <taxon>Bacillati</taxon>
        <taxon>Actinomycetota</taxon>
        <taxon>Actinomycetes</taxon>
        <taxon>Micrococcales</taxon>
        <taxon>Micrococcaceae</taxon>
        <taxon>Arthrobacter</taxon>
    </lineage>
</organism>
<evidence type="ECO:0008006" key="3">
    <source>
        <dbReference type="Google" id="ProtNLM"/>
    </source>
</evidence>
<accession>A0ABW4Q736</accession>
<evidence type="ECO:0000313" key="2">
    <source>
        <dbReference type="Proteomes" id="UP001597307"/>
    </source>
</evidence>
<name>A0ABW4Q736_9MICC</name>
<dbReference type="EMBL" id="JBHUGA010000019">
    <property type="protein sequence ID" value="MFD1846512.1"/>
    <property type="molecule type" value="Genomic_DNA"/>
</dbReference>
<protein>
    <recommendedName>
        <fullName evidence="3">Asp23 family, cell envelope-related function</fullName>
    </recommendedName>
</protein>
<evidence type="ECO:0000313" key="1">
    <source>
        <dbReference type="EMBL" id="MFD1846512.1"/>
    </source>
</evidence>
<dbReference type="RefSeq" id="WP_343878675.1">
    <property type="nucleotide sequence ID" value="NZ_BAAAIJ010000023.1"/>
</dbReference>
<keyword evidence="2" id="KW-1185">Reference proteome</keyword>
<comment type="caution">
    <text evidence="1">The sequence shown here is derived from an EMBL/GenBank/DDBJ whole genome shotgun (WGS) entry which is preliminary data.</text>
</comment>